<dbReference type="Pfam" id="PF12450">
    <property type="entry name" value="vWF_A"/>
    <property type="match status" value="1"/>
</dbReference>
<dbReference type="Pfam" id="PF12034">
    <property type="entry name" value="YfbK_C"/>
    <property type="match status" value="1"/>
</dbReference>
<dbReference type="PANTHER" id="PTHR10166:SF37">
    <property type="entry name" value="STOLID, ISOFORM H"/>
    <property type="match status" value="1"/>
</dbReference>
<comment type="caution">
    <text evidence="2">The sequence shown here is derived from an EMBL/GenBank/DDBJ whole genome shotgun (WGS) entry which is preliminary data.</text>
</comment>
<sequence>MKKLFTIFAALLVVHQTVAQYYIRGEVRDEQGNPLQNVKIFMPETSSLYSSGVSGGFGIPVRQAKDSLIFSLDGYITQNMRINASEYQHIVLKIIPIGSQLNKNKLVSLTTGSNGNIFPISYYENESYSSLAENDFVTATNKTQTEFSMRIDKASYSNVRRFINQGTQVPIDAVRIDEMLNYFNFNYQEPPGNKIFNIETHISDCPWNSQYRLLYLNLSAKKLNLDHVPPSNLVFLIDVSGSMDLPNRLPLLKQAFQLLVKNLRKQDTVSIVTYGGTVGVWLQPTSGGHKKIITKAIEALNASGDTPGEAAIRLAYKLAENNFIKNGNNRIILATDGDFNVGQNNEADLEDLISKEKQSGVYLTCLGVGMGNYKDSKIEVLSKKGNGNFAYIDDIREAEKVLVTEFTQTMYSVASNVHINVKFDPAYVAKYRLIGYDNKKSTIAEKNYELEGGEIGSGSGNTVILEILPTKLDSTHSKPINIADFQIHFRLPDDSTENIIRYPCPDNYVAFDSLNKDLQFATGVAMFGLKLKESKYFPTDVDWNLIKKIATEGQSPENFFETEFIESVEKAQRIYTEKKKKGFWKKD</sequence>
<dbReference type="PROSITE" id="PS50234">
    <property type="entry name" value="VWFA"/>
    <property type="match status" value="1"/>
</dbReference>
<dbReference type="InterPro" id="IPR021908">
    <property type="entry name" value="YfbK_C"/>
</dbReference>
<name>A0A3M9N6I0_9BACT</name>
<accession>A0A3M9N6I0</accession>
<dbReference type="AlphaFoldDB" id="A0A3M9N6I0"/>
<feature type="domain" description="VWFA" evidence="1">
    <location>
        <begin position="232"/>
        <end position="410"/>
    </location>
</feature>
<dbReference type="InterPro" id="IPR022156">
    <property type="entry name" value="Uncharacterised_YfbK_N"/>
</dbReference>
<dbReference type="InterPro" id="IPR002035">
    <property type="entry name" value="VWF_A"/>
</dbReference>
<evidence type="ECO:0000259" key="1">
    <source>
        <dbReference type="PROSITE" id="PS50234"/>
    </source>
</evidence>
<dbReference type="PANTHER" id="PTHR10166">
    <property type="entry name" value="VOLTAGE-DEPENDENT CALCIUM CHANNEL SUBUNIT ALPHA-2/DELTA-RELATED"/>
    <property type="match status" value="1"/>
</dbReference>
<gene>
    <name evidence="2" type="ORF">EFY79_19490</name>
</gene>
<evidence type="ECO:0000313" key="2">
    <source>
        <dbReference type="EMBL" id="RNI33336.1"/>
    </source>
</evidence>
<evidence type="ECO:0000313" key="3">
    <source>
        <dbReference type="Proteomes" id="UP000267223"/>
    </source>
</evidence>
<dbReference type="OrthoDB" id="9805121at2"/>
<dbReference type="SMART" id="SM00327">
    <property type="entry name" value="VWA"/>
    <property type="match status" value="1"/>
</dbReference>
<reference evidence="2 3" key="1">
    <citation type="submission" date="2018-11" db="EMBL/GenBank/DDBJ databases">
        <title>Draft genome sequence of Ferruginibacter sp. BO-59.</title>
        <authorList>
            <person name="Im W.T."/>
        </authorList>
    </citation>
    <scope>NUCLEOTIDE SEQUENCE [LARGE SCALE GENOMIC DNA]</scope>
    <source>
        <strain evidence="2 3">BO-59</strain>
    </source>
</reference>
<dbReference type="EMBL" id="RJJR01000022">
    <property type="protein sequence ID" value="RNI33336.1"/>
    <property type="molecule type" value="Genomic_DNA"/>
</dbReference>
<organism evidence="2 3">
    <name type="scientific">Hanamia caeni</name>
    <dbReference type="NCBI Taxonomy" id="2294116"/>
    <lineage>
        <taxon>Bacteria</taxon>
        <taxon>Pseudomonadati</taxon>
        <taxon>Bacteroidota</taxon>
        <taxon>Chitinophagia</taxon>
        <taxon>Chitinophagales</taxon>
        <taxon>Chitinophagaceae</taxon>
        <taxon>Hanamia</taxon>
    </lineage>
</organism>
<dbReference type="InterPro" id="IPR051173">
    <property type="entry name" value="Ca_channel_alpha-2/delta"/>
</dbReference>
<keyword evidence="3" id="KW-1185">Reference proteome</keyword>
<dbReference type="SUPFAM" id="SSF53300">
    <property type="entry name" value="vWA-like"/>
    <property type="match status" value="1"/>
</dbReference>
<dbReference type="SUPFAM" id="SSF49464">
    <property type="entry name" value="Carboxypeptidase regulatory domain-like"/>
    <property type="match status" value="1"/>
</dbReference>
<proteinExistence type="predicted"/>
<dbReference type="CDD" id="cd01465">
    <property type="entry name" value="vWA_subgroup"/>
    <property type="match status" value="1"/>
</dbReference>
<dbReference type="Pfam" id="PF00092">
    <property type="entry name" value="VWA"/>
    <property type="match status" value="1"/>
</dbReference>
<dbReference type="InterPro" id="IPR008969">
    <property type="entry name" value="CarboxyPept-like_regulatory"/>
</dbReference>
<dbReference type="Proteomes" id="UP000267223">
    <property type="component" value="Unassembled WGS sequence"/>
</dbReference>
<dbReference type="RefSeq" id="WP_123122432.1">
    <property type="nucleotide sequence ID" value="NZ_RJJR01000022.1"/>
</dbReference>
<protein>
    <submittedName>
        <fullName evidence="2">VWA domain-containing protein</fullName>
    </submittedName>
</protein>
<dbReference type="Gene3D" id="3.40.50.410">
    <property type="entry name" value="von Willebrand factor, type A domain"/>
    <property type="match status" value="1"/>
</dbReference>
<dbReference type="InterPro" id="IPR036465">
    <property type="entry name" value="vWFA_dom_sf"/>
</dbReference>